<proteinExistence type="predicted"/>
<dbReference type="STRING" id="1754190.A0A1Y2DKI4"/>
<feature type="region of interest" description="Disordered" evidence="1">
    <location>
        <begin position="52"/>
        <end position="96"/>
    </location>
</feature>
<protein>
    <submittedName>
        <fullName evidence="3">Uncharacterized protein</fullName>
    </submittedName>
</protein>
<sequence length="293" mass="33581">MILKENDNYIKPIDKDNMGKGRNYFNAFNNDWNNNNWNNNWNNNNNNWNMWGGGWPNNEWPNQKNDNNNSSQNDVSDLNNSITNLNNNAPNVDNQGKIGNNDTKGIDGNITITIPSFALIILIVLSVLAASIFTVIKVKKIKEKRDEKAKKNKEKEIMEQHIRNYENPYPVPDFFNRPIINEFKDPTEACQEYINTLGRLRYKDPFDPDNPTQNFNFFSSPTLASTTTYSLNNPSSDICAPQPIMVDPQFEGDNGRRSRIQSFSTSHYSLSSSIQNQSFSESIPLIDNTKIQN</sequence>
<dbReference type="OrthoDB" id="10668896at2759"/>
<keyword evidence="2" id="KW-0472">Membrane</keyword>
<evidence type="ECO:0000313" key="4">
    <source>
        <dbReference type="Proteomes" id="UP000193920"/>
    </source>
</evidence>
<comment type="caution">
    <text evidence="3">The sequence shown here is derived from an EMBL/GenBank/DDBJ whole genome shotgun (WGS) entry which is preliminary data.</text>
</comment>
<feature type="compositionally biased region" description="Low complexity" evidence="1">
    <location>
        <begin position="52"/>
        <end position="91"/>
    </location>
</feature>
<organism evidence="3 4">
    <name type="scientific">Neocallimastix californiae</name>
    <dbReference type="NCBI Taxonomy" id="1754190"/>
    <lineage>
        <taxon>Eukaryota</taxon>
        <taxon>Fungi</taxon>
        <taxon>Fungi incertae sedis</taxon>
        <taxon>Chytridiomycota</taxon>
        <taxon>Chytridiomycota incertae sedis</taxon>
        <taxon>Neocallimastigomycetes</taxon>
        <taxon>Neocallimastigales</taxon>
        <taxon>Neocallimastigaceae</taxon>
        <taxon>Neocallimastix</taxon>
    </lineage>
</organism>
<evidence type="ECO:0000256" key="2">
    <source>
        <dbReference type="SAM" id="Phobius"/>
    </source>
</evidence>
<keyword evidence="2" id="KW-0812">Transmembrane</keyword>
<keyword evidence="4" id="KW-1185">Reference proteome</keyword>
<evidence type="ECO:0000256" key="1">
    <source>
        <dbReference type="SAM" id="MobiDB-lite"/>
    </source>
</evidence>
<dbReference type="AlphaFoldDB" id="A0A1Y2DKI4"/>
<evidence type="ECO:0000313" key="3">
    <source>
        <dbReference type="EMBL" id="ORY59777.1"/>
    </source>
</evidence>
<keyword evidence="2" id="KW-1133">Transmembrane helix</keyword>
<feature type="transmembrane region" description="Helical" evidence="2">
    <location>
        <begin position="117"/>
        <end position="136"/>
    </location>
</feature>
<accession>A0A1Y2DKI4</accession>
<reference evidence="3 4" key="1">
    <citation type="submission" date="2016-08" db="EMBL/GenBank/DDBJ databases">
        <title>A Parts List for Fungal Cellulosomes Revealed by Comparative Genomics.</title>
        <authorList>
            <consortium name="DOE Joint Genome Institute"/>
            <person name="Haitjema C.H."/>
            <person name="Gilmore S.P."/>
            <person name="Henske J.K."/>
            <person name="Solomon K.V."/>
            <person name="De Groot R."/>
            <person name="Kuo A."/>
            <person name="Mondo S.J."/>
            <person name="Salamov A.A."/>
            <person name="Labutti K."/>
            <person name="Zhao Z."/>
            <person name="Chiniquy J."/>
            <person name="Barry K."/>
            <person name="Brewer H.M."/>
            <person name="Purvine S.O."/>
            <person name="Wright A.T."/>
            <person name="Boxma B."/>
            <person name="Van Alen T."/>
            <person name="Hackstein J.H."/>
            <person name="Baker S.E."/>
            <person name="Grigoriev I.V."/>
            <person name="O'Malley M.A."/>
        </authorList>
    </citation>
    <scope>NUCLEOTIDE SEQUENCE [LARGE SCALE GENOMIC DNA]</scope>
    <source>
        <strain evidence="3 4">G1</strain>
    </source>
</reference>
<name>A0A1Y2DKI4_9FUNG</name>
<gene>
    <name evidence="3" type="ORF">LY90DRAFT_505891</name>
</gene>
<dbReference type="Proteomes" id="UP000193920">
    <property type="component" value="Unassembled WGS sequence"/>
</dbReference>
<dbReference type="EMBL" id="MCOG01000063">
    <property type="protein sequence ID" value="ORY59777.1"/>
    <property type="molecule type" value="Genomic_DNA"/>
</dbReference>